<gene>
    <name evidence="1" type="ORF">H2509_14020</name>
</gene>
<evidence type="ECO:0008006" key="3">
    <source>
        <dbReference type="Google" id="ProtNLM"/>
    </source>
</evidence>
<evidence type="ECO:0000313" key="1">
    <source>
        <dbReference type="EMBL" id="MBA5778241.1"/>
    </source>
</evidence>
<dbReference type="EMBL" id="JACFXV010000060">
    <property type="protein sequence ID" value="MBA5778241.1"/>
    <property type="molecule type" value="Genomic_DNA"/>
</dbReference>
<name>A0A839AF50_9HYPH</name>
<reference evidence="1 2" key="1">
    <citation type="submission" date="2020-07" db="EMBL/GenBank/DDBJ databases">
        <title>Stappia sp., F7233, whole genome shotgun sequencing project.</title>
        <authorList>
            <person name="Jiang S."/>
            <person name="Liu Z.W."/>
            <person name="Du Z.J."/>
        </authorList>
    </citation>
    <scope>NUCLEOTIDE SEQUENCE [LARGE SCALE GENOMIC DNA]</scope>
    <source>
        <strain evidence="1 2">F7233</strain>
    </source>
</reference>
<sequence length="93" mass="10329">MLDTDFLDPCEAMALRALNMAIEIDREDWDSPEICETDTGSIARACTLSQNQLRSALFMMIDLGYVERRPTARADFWSLTVEGRAALTLAGVA</sequence>
<proteinExistence type="predicted"/>
<evidence type="ECO:0000313" key="2">
    <source>
        <dbReference type="Proteomes" id="UP000541109"/>
    </source>
</evidence>
<dbReference type="Proteomes" id="UP000541109">
    <property type="component" value="Unassembled WGS sequence"/>
</dbReference>
<keyword evidence="2" id="KW-1185">Reference proteome</keyword>
<comment type="caution">
    <text evidence="1">The sequence shown here is derived from an EMBL/GenBank/DDBJ whole genome shotgun (WGS) entry which is preliminary data.</text>
</comment>
<protein>
    <recommendedName>
        <fullName evidence="3">MarR family transcriptional regulator</fullName>
    </recommendedName>
</protein>
<dbReference type="InterPro" id="IPR036390">
    <property type="entry name" value="WH_DNA-bd_sf"/>
</dbReference>
<dbReference type="AlphaFoldDB" id="A0A839AF50"/>
<dbReference type="SUPFAM" id="SSF46785">
    <property type="entry name" value="Winged helix' DNA-binding domain"/>
    <property type="match status" value="1"/>
</dbReference>
<dbReference type="RefSeq" id="WP_182166308.1">
    <property type="nucleotide sequence ID" value="NZ_JACFXV010000060.1"/>
</dbReference>
<organism evidence="1 2">
    <name type="scientific">Stappia albiluteola</name>
    <dbReference type="NCBI Taxonomy" id="2758565"/>
    <lineage>
        <taxon>Bacteria</taxon>
        <taxon>Pseudomonadati</taxon>
        <taxon>Pseudomonadota</taxon>
        <taxon>Alphaproteobacteria</taxon>
        <taxon>Hyphomicrobiales</taxon>
        <taxon>Stappiaceae</taxon>
        <taxon>Stappia</taxon>
    </lineage>
</organism>
<accession>A0A839AF50</accession>